<comment type="caution">
    <text evidence="3">The sequence shown here is derived from an EMBL/GenBank/DDBJ whole genome shotgun (WGS) entry which is preliminary data.</text>
</comment>
<dbReference type="GO" id="GO:0017001">
    <property type="term" value="P:antibiotic catabolic process"/>
    <property type="evidence" value="ECO:0007669"/>
    <property type="project" value="UniProtKB-ARBA"/>
</dbReference>
<dbReference type="RefSeq" id="WP_354695041.1">
    <property type="nucleotide sequence ID" value="NZ_JAZHOG010000005.1"/>
</dbReference>
<dbReference type="Proteomes" id="UP001359886">
    <property type="component" value="Unassembled WGS sequence"/>
</dbReference>
<sequence>MIENRGMFTLDAAEAYLAAEPDLQVEALSDRLYTVSDGTIRTVFVAADTGTIAFDTFGTPGRARAYRRAIEAAVPGKPVHTIIYSHDHLDHAGFADDLAPQAEIIADDLCARVVKARGAQGQLQPTRVLSGPAHDLSIDGVSFRLLNPGPTHGSGNLAAWFEDEKVLFSSDTILANARYGFMPDYHFRNFVPFMRGFLELDWERFVPGRYELTDRAGFERGCDFIEAVMTECQNAFQSFVPIWLYEPMQAYVGDALRERFGDLDGFDGHIGQMAIRVVHHYLMGGWGLEDTPEPRALLADEVPL</sequence>
<feature type="domain" description="Metallo-beta-lactamase" evidence="2">
    <location>
        <begin position="39"/>
        <end position="209"/>
    </location>
</feature>
<proteinExistence type="inferred from homology"/>
<dbReference type="PANTHER" id="PTHR42951:SF4">
    <property type="entry name" value="ACYL-COENZYME A THIOESTERASE MBLAC2"/>
    <property type="match status" value="1"/>
</dbReference>
<evidence type="ECO:0000313" key="3">
    <source>
        <dbReference type="EMBL" id="MEJ8567716.1"/>
    </source>
</evidence>
<keyword evidence="4" id="KW-1185">Reference proteome</keyword>
<organism evidence="3 4">
    <name type="scientific">Elongatibacter sediminis</name>
    <dbReference type="NCBI Taxonomy" id="3119006"/>
    <lineage>
        <taxon>Bacteria</taxon>
        <taxon>Pseudomonadati</taxon>
        <taxon>Pseudomonadota</taxon>
        <taxon>Gammaproteobacteria</taxon>
        <taxon>Chromatiales</taxon>
        <taxon>Wenzhouxiangellaceae</taxon>
        <taxon>Elongatibacter</taxon>
    </lineage>
</organism>
<dbReference type="AlphaFoldDB" id="A0AAW9RJK8"/>
<name>A0AAW9RJK8_9GAMM</name>
<dbReference type="SMART" id="SM00849">
    <property type="entry name" value="Lactamase_B"/>
    <property type="match status" value="1"/>
</dbReference>
<dbReference type="SUPFAM" id="SSF56281">
    <property type="entry name" value="Metallo-hydrolase/oxidoreductase"/>
    <property type="match status" value="1"/>
</dbReference>
<dbReference type="EMBL" id="JAZHOG010000005">
    <property type="protein sequence ID" value="MEJ8567716.1"/>
    <property type="molecule type" value="Genomic_DNA"/>
</dbReference>
<dbReference type="Gene3D" id="3.60.15.10">
    <property type="entry name" value="Ribonuclease Z/Hydroxyacylglutathione hydrolase-like"/>
    <property type="match status" value="1"/>
</dbReference>
<dbReference type="InterPro" id="IPR050855">
    <property type="entry name" value="NDM-1-like"/>
</dbReference>
<reference evidence="3 4" key="1">
    <citation type="submission" date="2024-02" db="EMBL/GenBank/DDBJ databases">
        <title>A novel Wenzhouxiangellaceae bacterium, isolated from coastal sediments.</title>
        <authorList>
            <person name="Du Z.-J."/>
            <person name="Ye Y.-Q."/>
            <person name="Zhang X.-Y."/>
        </authorList>
    </citation>
    <scope>NUCLEOTIDE SEQUENCE [LARGE SCALE GENOMIC DNA]</scope>
    <source>
        <strain evidence="3 4">CH-27</strain>
    </source>
</reference>
<comment type="similarity">
    <text evidence="1">Belongs to the metallo-beta-lactamase superfamily. Class-B beta-lactamase family.</text>
</comment>
<dbReference type="Pfam" id="PF00753">
    <property type="entry name" value="Lactamase_B"/>
    <property type="match status" value="1"/>
</dbReference>
<gene>
    <name evidence="3" type="ORF">V3330_08780</name>
</gene>
<dbReference type="InterPro" id="IPR036866">
    <property type="entry name" value="RibonucZ/Hydroxyglut_hydro"/>
</dbReference>
<dbReference type="InterPro" id="IPR001279">
    <property type="entry name" value="Metallo-B-lactamas"/>
</dbReference>
<evidence type="ECO:0000256" key="1">
    <source>
        <dbReference type="ARBA" id="ARBA00005250"/>
    </source>
</evidence>
<accession>A0AAW9RJK8</accession>
<dbReference type="PANTHER" id="PTHR42951">
    <property type="entry name" value="METALLO-BETA-LACTAMASE DOMAIN-CONTAINING"/>
    <property type="match status" value="1"/>
</dbReference>
<evidence type="ECO:0000313" key="4">
    <source>
        <dbReference type="Proteomes" id="UP001359886"/>
    </source>
</evidence>
<evidence type="ECO:0000259" key="2">
    <source>
        <dbReference type="SMART" id="SM00849"/>
    </source>
</evidence>
<protein>
    <submittedName>
        <fullName evidence="3">MBL fold metallo-hydrolase</fullName>
    </submittedName>
</protein>